<dbReference type="InterPro" id="IPR000408">
    <property type="entry name" value="Reg_chr_condens"/>
</dbReference>
<evidence type="ECO:0000256" key="1">
    <source>
        <dbReference type="PROSITE-ProRule" id="PRU00235"/>
    </source>
</evidence>
<dbReference type="SUPFAM" id="SSF50985">
    <property type="entry name" value="RCC1/BLIP-II"/>
    <property type="match status" value="1"/>
</dbReference>
<name>A0A1E3NHR6_9ASCO</name>
<proteinExistence type="predicted"/>
<accession>A0A1E3NHR6</accession>
<dbReference type="RefSeq" id="XP_019016774.1">
    <property type="nucleotide sequence ID" value="XM_019162871.1"/>
</dbReference>
<dbReference type="InterPro" id="IPR009091">
    <property type="entry name" value="RCC1/BLIP-II"/>
</dbReference>
<dbReference type="PANTHER" id="PTHR47563">
    <property type="entry name" value="PROTEIN FMP25, MITOCHONDRIAL"/>
    <property type="match status" value="1"/>
</dbReference>
<dbReference type="InterPro" id="IPR053245">
    <property type="entry name" value="MitoProcess-Associated"/>
</dbReference>
<sequence>MSVLRLSRPAFRVASQGNRRFLHTTCIVRKEEDVSSKQIGKGPENEGPDTLEHLYKKKYEFIQKQNLEESYNKLHKGKKSHDEEFREGEQRSQDPGSSNEQTFELTQRLKLLAAGVAALVLTVGGLQAYQNWAFIKGKFFGEEGLETFDEMYERIKSRKQRKLDALQTFATTVTNPNDSSVPGVYICGNNKYHLVVDEGSFDYIPVFKRLDVFDNVIVKDIAIGEKSGALIDQHGDLYQWGAGFGGDSKKPVIKGKHLEKVQISNDTVYTLTKHGEVFYLPENIELQKEINLKEKGWLGSYTVNYLKLKTPKNNIKDMVAGFQHLVLLDKDGCVSTTATGYNTKISQSYGQFGLPEFSQFDEPPKINEVHDVVLLNKYMKNGQVFQREITEISAGDYFTLCLDKTGAVWAFGKNTHGAIGTMINYDTEIIPYPTQVQFIATHFKRNEFPRCTHIEAGGDTAYASFSSSNIYELFEKSLKSDRNVIDNSFTFDSLPEAEQNNLHLSWGHGLKGELGLGYFVHGTYEPKKIKVLNDVKEFNEMTNKLEKIKVKAWTVGRNHSIVTLENNDVYVWGDNEYGQLGNGKRIRASAPSTIPLLLEPENNTMMKFSKFNNRLQLLDNGKIHQEMVAGRDTTAIVCSVNIPDVTFGIYQKNDVLQYDYEIQILIDTCVINKIESSTLDPHDSDIVPSLRNRCLIMPIKLARIWTVVWVKFSKLTKYLEVFQLSGCPLQDDRLCYRSQEFIKSLLLDLFNLSAPNDLMFSYRYIPSNLDFSSSKDTAIVKSIQSILKGYQLNGFNVSPWTLPILDFEEEKANARQTRSLPLMELKDIREFNLKNVKRMPKAGKTNNKRTRHPAVEEKPKPSVTISKPSSNANSKVVVTLENLANIKKTINYDTIKMLELVEQYVLTYNQVEAFLLDKWSRVNLFSKSEVPEAGLPFLIYGPSQIELEIIREGGIIATNTLKNKIKKYNVTLTTRTMRYLTSSRRWINQRFKLNRKIKGVYYTRDVNLIIPDYRDVPYIVMATHLEYDCLPPEETFEIIHRNWYISRKMVSFIIAECYKCKGKYGS</sequence>
<dbReference type="Proteomes" id="UP000094455">
    <property type="component" value="Unassembled WGS sequence"/>
</dbReference>
<dbReference type="Gene3D" id="2.130.10.30">
    <property type="entry name" value="Regulator of chromosome condensation 1/beta-lactamase-inhibitor protein II"/>
    <property type="match status" value="2"/>
</dbReference>
<gene>
    <name evidence="3" type="ORF">PICMEDRAFT_34229</name>
</gene>
<organism evidence="3 4">
    <name type="scientific">Pichia membranifaciens NRRL Y-2026</name>
    <dbReference type="NCBI Taxonomy" id="763406"/>
    <lineage>
        <taxon>Eukaryota</taxon>
        <taxon>Fungi</taxon>
        <taxon>Dikarya</taxon>
        <taxon>Ascomycota</taxon>
        <taxon>Saccharomycotina</taxon>
        <taxon>Pichiomycetes</taxon>
        <taxon>Pichiales</taxon>
        <taxon>Pichiaceae</taxon>
        <taxon>Pichia</taxon>
    </lineage>
</organism>
<feature type="compositionally biased region" description="Basic and acidic residues" evidence="2">
    <location>
        <begin position="80"/>
        <end position="92"/>
    </location>
</feature>
<dbReference type="GeneID" id="30179558"/>
<evidence type="ECO:0000313" key="4">
    <source>
        <dbReference type="Proteomes" id="UP000094455"/>
    </source>
</evidence>
<feature type="region of interest" description="Disordered" evidence="2">
    <location>
        <begin position="840"/>
        <end position="868"/>
    </location>
</feature>
<protein>
    <submittedName>
        <fullName evidence="3">Uncharacterized protein</fullName>
    </submittedName>
</protein>
<dbReference type="EMBL" id="KV454004">
    <property type="protein sequence ID" value="ODQ45661.1"/>
    <property type="molecule type" value="Genomic_DNA"/>
</dbReference>
<dbReference type="OrthoDB" id="10256179at2759"/>
<feature type="repeat" description="RCC1" evidence="1">
    <location>
        <begin position="567"/>
        <end position="631"/>
    </location>
</feature>
<evidence type="ECO:0000256" key="2">
    <source>
        <dbReference type="SAM" id="MobiDB-lite"/>
    </source>
</evidence>
<feature type="region of interest" description="Disordered" evidence="2">
    <location>
        <begin position="73"/>
        <end position="100"/>
    </location>
</feature>
<feature type="compositionally biased region" description="Basic residues" evidence="2">
    <location>
        <begin position="840"/>
        <end position="852"/>
    </location>
</feature>
<dbReference type="Pfam" id="PF13540">
    <property type="entry name" value="RCC1_2"/>
    <property type="match status" value="2"/>
</dbReference>
<reference evidence="3 4" key="1">
    <citation type="journal article" date="2016" name="Proc. Natl. Acad. Sci. U.S.A.">
        <title>Comparative genomics of biotechnologically important yeasts.</title>
        <authorList>
            <person name="Riley R."/>
            <person name="Haridas S."/>
            <person name="Wolfe K.H."/>
            <person name="Lopes M.R."/>
            <person name="Hittinger C.T."/>
            <person name="Goeker M."/>
            <person name="Salamov A.A."/>
            <person name="Wisecaver J.H."/>
            <person name="Long T.M."/>
            <person name="Calvey C.H."/>
            <person name="Aerts A.L."/>
            <person name="Barry K.W."/>
            <person name="Choi C."/>
            <person name="Clum A."/>
            <person name="Coughlan A.Y."/>
            <person name="Deshpande S."/>
            <person name="Douglass A.P."/>
            <person name="Hanson S.J."/>
            <person name="Klenk H.-P."/>
            <person name="LaButti K.M."/>
            <person name="Lapidus A."/>
            <person name="Lindquist E.A."/>
            <person name="Lipzen A.M."/>
            <person name="Meier-Kolthoff J.P."/>
            <person name="Ohm R.A."/>
            <person name="Otillar R.P."/>
            <person name="Pangilinan J.L."/>
            <person name="Peng Y."/>
            <person name="Rokas A."/>
            <person name="Rosa C.A."/>
            <person name="Scheuner C."/>
            <person name="Sibirny A.A."/>
            <person name="Slot J.C."/>
            <person name="Stielow J.B."/>
            <person name="Sun H."/>
            <person name="Kurtzman C.P."/>
            <person name="Blackwell M."/>
            <person name="Grigoriev I.V."/>
            <person name="Jeffries T.W."/>
        </authorList>
    </citation>
    <scope>NUCLEOTIDE SEQUENCE [LARGE SCALE GENOMIC DNA]</scope>
    <source>
        <strain evidence="3 4">NRRL Y-2026</strain>
    </source>
</reference>
<dbReference type="STRING" id="763406.A0A1E3NHR6"/>
<evidence type="ECO:0000313" key="3">
    <source>
        <dbReference type="EMBL" id="ODQ45661.1"/>
    </source>
</evidence>
<dbReference type="PROSITE" id="PS50012">
    <property type="entry name" value="RCC1_3"/>
    <property type="match status" value="3"/>
</dbReference>
<dbReference type="PANTHER" id="PTHR47563:SF1">
    <property type="entry name" value="PROTEIN FMP25, MITOCHONDRIAL"/>
    <property type="match status" value="1"/>
</dbReference>
<keyword evidence="4" id="KW-1185">Reference proteome</keyword>
<feature type="repeat" description="RCC1" evidence="1">
    <location>
        <begin position="406"/>
        <end position="467"/>
    </location>
</feature>
<feature type="repeat" description="RCC1" evidence="1">
    <location>
        <begin position="501"/>
        <end position="566"/>
    </location>
</feature>
<dbReference type="AlphaFoldDB" id="A0A1E3NHR6"/>
<dbReference type="GO" id="GO:0005743">
    <property type="term" value="C:mitochondrial inner membrane"/>
    <property type="evidence" value="ECO:0007669"/>
    <property type="project" value="TreeGrafter"/>
</dbReference>
<dbReference type="GO" id="GO:0034551">
    <property type="term" value="P:mitochondrial respiratory chain complex III assembly"/>
    <property type="evidence" value="ECO:0007669"/>
    <property type="project" value="TreeGrafter"/>
</dbReference>